<evidence type="ECO:0000256" key="2">
    <source>
        <dbReference type="ARBA" id="ARBA00022679"/>
    </source>
</evidence>
<sequence>MRTPIPRIAAVHDLSGYGRASLTVAIPVLSSMGMQVCPLPTAVLSSQTASIDDFSFFDLTAQMQEIVGKWENLGLYFDAVYSGFLGSPEQVDIVERLMQKLGKKNSLFLVDPVLGDDGKLYPTQTEELVQRMRRLAGKADIITPNYTEVCFLLDTPYEETVTFKQAKEYLKALSALGDKKNKNKSVIITSAPCEEDSIRVFAYDAESKRFWQTKSPKIPAAYPGTGDTFASVFLGALLQKDSLPMAMARSARFVYEAMLTTYGYGTPYIDGIMLEKVLPLLSRNEKFLFEDF</sequence>
<keyword evidence="3" id="KW-0547">Nucleotide-binding</keyword>
<evidence type="ECO:0000313" key="8">
    <source>
        <dbReference type="Proteomes" id="UP001058120"/>
    </source>
</evidence>
<keyword evidence="2 7" id="KW-0808">Transferase</keyword>
<keyword evidence="5" id="KW-0067">ATP-binding</keyword>
<accession>A0ABY5Y3I7</accession>
<evidence type="ECO:0000256" key="1">
    <source>
        <dbReference type="ARBA" id="ARBA00012104"/>
    </source>
</evidence>
<dbReference type="Gene3D" id="3.40.1190.20">
    <property type="match status" value="1"/>
</dbReference>
<gene>
    <name evidence="7" type="ORF">JBF11_07250</name>
</gene>
<evidence type="ECO:0000313" key="7">
    <source>
        <dbReference type="EMBL" id="UWX06764.1"/>
    </source>
</evidence>
<name>A0ABY5Y3I7_9BACT</name>
<feature type="domain" description="Pyridoxamine kinase/Phosphomethylpyrimidine kinase" evidence="6">
    <location>
        <begin position="74"/>
        <end position="265"/>
    </location>
</feature>
<dbReference type="PANTHER" id="PTHR10534">
    <property type="entry name" value="PYRIDOXAL KINASE"/>
    <property type="match status" value="1"/>
</dbReference>
<dbReference type="Proteomes" id="UP001058120">
    <property type="component" value="Chromosome"/>
</dbReference>
<evidence type="ECO:0000256" key="3">
    <source>
        <dbReference type="ARBA" id="ARBA00022741"/>
    </source>
</evidence>
<keyword evidence="8" id="KW-1185">Reference proteome</keyword>
<proteinExistence type="predicted"/>
<dbReference type="PANTHER" id="PTHR10534:SF2">
    <property type="entry name" value="PYRIDOXAL KINASE"/>
    <property type="match status" value="1"/>
</dbReference>
<organism evidence="7 8">
    <name type="scientific">Taurinivorans muris</name>
    <dbReference type="NCBI Taxonomy" id="2787751"/>
    <lineage>
        <taxon>Bacteria</taxon>
        <taxon>Pseudomonadati</taxon>
        <taxon>Thermodesulfobacteriota</taxon>
        <taxon>Desulfovibrionia</taxon>
        <taxon>Desulfovibrionales</taxon>
        <taxon>Desulfovibrionaceae</taxon>
        <taxon>Taurinivorans</taxon>
    </lineage>
</organism>
<dbReference type="CDD" id="cd01173">
    <property type="entry name" value="pyridoxal_pyridoxamine_kinase"/>
    <property type="match status" value="1"/>
</dbReference>
<dbReference type="GO" id="GO:0008478">
    <property type="term" value="F:pyridoxal kinase activity"/>
    <property type="evidence" value="ECO:0007669"/>
    <property type="project" value="UniProtKB-EC"/>
</dbReference>
<evidence type="ECO:0000256" key="5">
    <source>
        <dbReference type="ARBA" id="ARBA00022840"/>
    </source>
</evidence>
<evidence type="ECO:0000259" key="6">
    <source>
        <dbReference type="Pfam" id="PF08543"/>
    </source>
</evidence>
<dbReference type="NCBIfam" id="NF005491">
    <property type="entry name" value="PRK07105.1"/>
    <property type="match status" value="1"/>
</dbReference>
<dbReference type="SUPFAM" id="SSF53613">
    <property type="entry name" value="Ribokinase-like"/>
    <property type="match status" value="1"/>
</dbReference>
<dbReference type="Pfam" id="PF08543">
    <property type="entry name" value="Phos_pyr_kin"/>
    <property type="match status" value="1"/>
</dbReference>
<dbReference type="InterPro" id="IPR013749">
    <property type="entry name" value="PM/HMP-P_kinase-1"/>
</dbReference>
<dbReference type="InterPro" id="IPR004625">
    <property type="entry name" value="PyrdxlKinase"/>
</dbReference>
<reference evidence="7" key="1">
    <citation type="submission" date="2020-12" db="EMBL/GenBank/DDBJ databases">
        <title>Taurinivorans muris gen. nov., sp. nov., fundamental and realized metabolic niche of a ubiquitous sulfidogenic bacterium in the murine intestine.</title>
        <authorList>
            <person name="Ye H."/>
            <person name="Hanson B.T."/>
            <person name="Loy A."/>
        </authorList>
    </citation>
    <scope>NUCLEOTIDE SEQUENCE</scope>
    <source>
        <strain evidence="7">LT0009</strain>
    </source>
</reference>
<keyword evidence="4 7" id="KW-0418">Kinase</keyword>
<dbReference type="InterPro" id="IPR029056">
    <property type="entry name" value="Ribokinase-like"/>
</dbReference>
<dbReference type="EC" id="2.7.1.35" evidence="1"/>
<evidence type="ECO:0000256" key="4">
    <source>
        <dbReference type="ARBA" id="ARBA00022777"/>
    </source>
</evidence>
<protein>
    <recommendedName>
        <fullName evidence="1">pyridoxal kinase</fullName>
        <ecNumber evidence="1">2.7.1.35</ecNumber>
    </recommendedName>
</protein>
<dbReference type="EMBL" id="CP065938">
    <property type="protein sequence ID" value="UWX06764.1"/>
    <property type="molecule type" value="Genomic_DNA"/>
</dbReference>